<dbReference type="PANTHER" id="PTHR21666">
    <property type="entry name" value="PEPTIDASE-RELATED"/>
    <property type="match status" value="1"/>
</dbReference>
<dbReference type="Gene3D" id="2.20.230.10">
    <property type="entry name" value="Resuscitation-promoting factor rpfb"/>
    <property type="match status" value="1"/>
</dbReference>
<sequence>MKKLNFEMKVVIKGFLERLSQQTKAIFSKMGLWRSKNLLAISWKSPKFLIGTMTFVLVISGATIYYSGTASAAYIVVNGQKIGLVESVDKGQQIVDDILTERGQAIGKAAKTSDVIAYETVRVKKIELLDVSKTDNELHSVLSSYIDGYALEVAGTQVAILPTQADVQTLLKKYQDYYTKPSDNNKVLSVEFSEPTATKPVEAQPDQVKVLDQALKELIEGKITTTEYTAQENDSWWLIARKHDMKTKEVLAGNPGMTEDSKIQTGQKIKIVTVSPYLTVMSKGILTSTETIAYDTVTTTDTELDSGKTVVKEPGSEGTKVVTYSYLQKNGQDVSKQVDEEKVIKQPVTQVVSKGPELTAVALASVSRGSKSSTGIAWPLRGPINSPFGSRWGSVHTGIDIGGSTGTPFSAAAAGKVISAGWSGGYGNMILIDHGNGVQTRYGHSSKLLVSVGQKVTQGQRIGLVGSTGNSTGSHLHFEVILNGSTVNPLNYLR</sequence>
<evidence type="ECO:0000259" key="3">
    <source>
        <dbReference type="PROSITE" id="PS51109"/>
    </source>
</evidence>
<dbReference type="InterPro" id="IPR018392">
    <property type="entry name" value="LysM"/>
</dbReference>
<dbReference type="SMART" id="SM01208">
    <property type="entry name" value="G5"/>
    <property type="match status" value="1"/>
</dbReference>
<accession>A0A4Z0R1W9</accession>
<evidence type="ECO:0000313" key="6">
    <source>
        <dbReference type="Proteomes" id="UP000298460"/>
    </source>
</evidence>
<dbReference type="OrthoDB" id="9814460at2"/>
<comment type="caution">
    <text evidence="5">The sequence shown here is derived from an EMBL/GenBank/DDBJ whole genome shotgun (WGS) entry which is preliminary data.</text>
</comment>
<dbReference type="InterPro" id="IPR011098">
    <property type="entry name" value="G5_dom"/>
</dbReference>
<feature type="transmembrane region" description="Helical" evidence="2">
    <location>
        <begin position="48"/>
        <end position="68"/>
    </location>
</feature>
<dbReference type="SUPFAM" id="SSF51261">
    <property type="entry name" value="Duplicated hybrid motif"/>
    <property type="match status" value="1"/>
</dbReference>
<evidence type="ECO:0000256" key="2">
    <source>
        <dbReference type="SAM" id="Phobius"/>
    </source>
</evidence>
<dbReference type="GO" id="GO:0004222">
    <property type="term" value="F:metalloendopeptidase activity"/>
    <property type="evidence" value="ECO:0007669"/>
    <property type="project" value="TreeGrafter"/>
</dbReference>
<dbReference type="EMBL" id="SPQQ01000006">
    <property type="protein sequence ID" value="TGE37041.1"/>
    <property type="molecule type" value="Genomic_DNA"/>
</dbReference>
<keyword evidence="2" id="KW-0812">Transmembrane</keyword>
<dbReference type="RefSeq" id="WP_135549285.1">
    <property type="nucleotide sequence ID" value="NZ_SPQQ01000006.1"/>
</dbReference>
<dbReference type="Gene3D" id="2.70.70.10">
    <property type="entry name" value="Glucose Permease (Domain IIA)"/>
    <property type="match status" value="1"/>
</dbReference>
<evidence type="ECO:0000259" key="4">
    <source>
        <dbReference type="PROSITE" id="PS51782"/>
    </source>
</evidence>
<dbReference type="Gene3D" id="3.10.350.10">
    <property type="entry name" value="LysM domain"/>
    <property type="match status" value="1"/>
</dbReference>
<feature type="domain" description="G5" evidence="3">
    <location>
        <begin position="278"/>
        <end position="358"/>
    </location>
</feature>
<dbReference type="Pfam" id="PF07501">
    <property type="entry name" value="G5"/>
    <property type="match status" value="1"/>
</dbReference>
<dbReference type="Pfam" id="PF01551">
    <property type="entry name" value="Peptidase_M23"/>
    <property type="match status" value="1"/>
</dbReference>
<dbReference type="Pfam" id="PF01476">
    <property type="entry name" value="LysM"/>
    <property type="match status" value="1"/>
</dbReference>
<dbReference type="InterPro" id="IPR011055">
    <property type="entry name" value="Dup_hybrid_motif"/>
</dbReference>
<dbReference type="CDD" id="cd00118">
    <property type="entry name" value="LysM"/>
    <property type="match status" value="1"/>
</dbReference>
<dbReference type="SUPFAM" id="SSF54106">
    <property type="entry name" value="LysM domain"/>
    <property type="match status" value="1"/>
</dbReference>
<keyword evidence="1" id="KW-0732">Signal</keyword>
<dbReference type="PROSITE" id="PS51109">
    <property type="entry name" value="G5"/>
    <property type="match status" value="1"/>
</dbReference>
<dbReference type="PROSITE" id="PS51782">
    <property type="entry name" value="LYSM"/>
    <property type="match status" value="1"/>
</dbReference>
<dbReference type="PANTHER" id="PTHR21666:SF270">
    <property type="entry name" value="MUREIN HYDROLASE ACTIVATOR ENVC"/>
    <property type="match status" value="1"/>
</dbReference>
<evidence type="ECO:0000313" key="5">
    <source>
        <dbReference type="EMBL" id="TGE37041.1"/>
    </source>
</evidence>
<keyword evidence="2" id="KW-1133">Transmembrane helix</keyword>
<proteinExistence type="predicted"/>
<organism evidence="5 6">
    <name type="scientific">Desulfosporosinus fructosivorans</name>
    <dbReference type="NCBI Taxonomy" id="2018669"/>
    <lineage>
        <taxon>Bacteria</taxon>
        <taxon>Bacillati</taxon>
        <taxon>Bacillota</taxon>
        <taxon>Clostridia</taxon>
        <taxon>Eubacteriales</taxon>
        <taxon>Desulfitobacteriaceae</taxon>
        <taxon>Desulfosporosinus</taxon>
    </lineage>
</organism>
<keyword evidence="2" id="KW-0472">Membrane</keyword>
<dbReference type="Proteomes" id="UP000298460">
    <property type="component" value="Unassembled WGS sequence"/>
</dbReference>
<dbReference type="AlphaFoldDB" id="A0A4Z0R1W9"/>
<dbReference type="InterPro" id="IPR036779">
    <property type="entry name" value="LysM_dom_sf"/>
</dbReference>
<evidence type="ECO:0000256" key="1">
    <source>
        <dbReference type="ARBA" id="ARBA00022729"/>
    </source>
</evidence>
<feature type="domain" description="LysM" evidence="4">
    <location>
        <begin position="226"/>
        <end position="271"/>
    </location>
</feature>
<dbReference type="SMART" id="SM00257">
    <property type="entry name" value="LysM"/>
    <property type="match status" value="1"/>
</dbReference>
<gene>
    <name evidence="5" type="ORF">E4K67_18340</name>
</gene>
<reference evidence="5 6" key="1">
    <citation type="submission" date="2019-03" db="EMBL/GenBank/DDBJ databases">
        <title>Draft Genome Sequence of Desulfosporosinus fructosivorans Strain 63.6F, Isolated from Marine Sediment in the Baltic Sea.</title>
        <authorList>
            <person name="Hausmann B."/>
            <person name="Vandieken V."/>
            <person name="Pjevac P."/>
            <person name="Schreck K."/>
            <person name="Herbold C.W."/>
            <person name="Loy A."/>
        </authorList>
    </citation>
    <scope>NUCLEOTIDE SEQUENCE [LARGE SCALE GENOMIC DNA]</scope>
    <source>
        <strain evidence="5 6">63.6F</strain>
    </source>
</reference>
<keyword evidence="6" id="KW-1185">Reference proteome</keyword>
<protein>
    <submittedName>
        <fullName evidence="5">LysM peptidoglycan-binding domain-containing protein</fullName>
    </submittedName>
</protein>
<dbReference type="InterPro" id="IPR050570">
    <property type="entry name" value="Cell_wall_metabolism_enzyme"/>
</dbReference>
<dbReference type="CDD" id="cd12797">
    <property type="entry name" value="M23_peptidase"/>
    <property type="match status" value="1"/>
</dbReference>
<name>A0A4Z0R1W9_9FIRM</name>
<dbReference type="InterPro" id="IPR016047">
    <property type="entry name" value="M23ase_b-sheet_dom"/>
</dbReference>